<dbReference type="Pfam" id="PF05147">
    <property type="entry name" value="LANC_like"/>
    <property type="match status" value="1"/>
</dbReference>
<organism evidence="1 2">
    <name type="scientific">Archangium minus</name>
    <dbReference type="NCBI Taxonomy" id="83450"/>
    <lineage>
        <taxon>Bacteria</taxon>
        <taxon>Pseudomonadati</taxon>
        <taxon>Myxococcota</taxon>
        <taxon>Myxococcia</taxon>
        <taxon>Myxococcales</taxon>
        <taxon>Cystobacterineae</taxon>
        <taxon>Archangiaceae</taxon>
        <taxon>Archangium</taxon>
    </lineage>
</organism>
<proteinExistence type="predicted"/>
<dbReference type="SUPFAM" id="SSF158745">
    <property type="entry name" value="LanC-like"/>
    <property type="match status" value="1"/>
</dbReference>
<dbReference type="PRINTS" id="PR01955">
    <property type="entry name" value="LANCFRANKIA"/>
</dbReference>
<accession>A0ABY9WV31</accession>
<dbReference type="EMBL" id="CP043494">
    <property type="protein sequence ID" value="WNG46962.1"/>
    <property type="molecule type" value="Genomic_DNA"/>
</dbReference>
<dbReference type="CDD" id="cd04793">
    <property type="entry name" value="LanC"/>
    <property type="match status" value="1"/>
</dbReference>
<evidence type="ECO:0000313" key="1">
    <source>
        <dbReference type="EMBL" id="WNG46962.1"/>
    </source>
</evidence>
<evidence type="ECO:0000313" key="2">
    <source>
        <dbReference type="Proteomes" id="UP001611383"/>
    </source>
</evidence>
<reference evidence="1 2" key="1">
    <citation type="submission" date="2019-08" db="EMBL/GenBank/DDBJ databases">
        <title>Archangium and Cystobacter genomes.</title>
        <authorList>
            <person name="Chen I.-C.K."/>
            <person name="Wielgoss S."/>
        </authorList>
    </citation>
    <scope>NUCLEOTIDE SEQUENCE [LARGE SCALE GENOMIC DNA]</scope>
    <source>
        <strain evidence="1 2">Cbm 6</strain>
    </source>
</reference>
<dbReference type="InterPro" id="IPR007822">
    <property type="entry name" value="LANC-like"/>
</dbReference>
<dbReference type="SMART" id="SM01260">
    <property type="entry name" value="LANC_like"/>
    <property type="match status" value="1"/>
</dbReference>
<protein>
    <submittedName>
        <fullName evidence="1">Lanthionine synthetase C family protein</fullName>
    </submittedName>
</protein>
<name>A0ABY9WV31_9BACT</name>
<dbReference type="Gene3D" id="1.50.10.20">
    <property type="match status" value="1"/>
</dbReference>
<dbReference type="PRINTS" id="PR01950">
    <property type="entry name" value="LANCSUPER"/>
</dbReference>
<dbReference type="InterPro" id="IPR033889">
    <property type="entry name" value="LanC"/>
</dbReference>
<dbReference type="Proteomes" id="UP001611383">
    <property type="component" value="Chromosome"/>
</dbReference>
<dbReference type="RefSeq" id="WP_395823880.1">
    <property type="nucleotide sequence ID" value="NZ_CP043494.1"/>
</dbReference>
<sequence length="415" mass="44316">MAEWLPLLEGSLRERALEVVDEAASALLAPRAVRGPSLSNGQAGLALLFAELERARPGRGHLVHAEQLILEAASAIEAHPLPPWLYGGFPGIAWSIERLGTLGVSPLEGLEEIDETLLGLVSQRPWSAEYDLILGLVGIGVYALERLPRPAAAMCLQELVDRLEERSTHTGSGVSWWTPPQHLSSQQRLVYRDGCFNLGAAHGVPAIVALLALIARAGVAGQKARELSSGGARWLLTKAMPDSPGARFPSAVAPERPAEACRSAWCYGDPGVALCLLVAARALSDPELERAVLEIAREAARRPPEHAGVRDAGLCHGAAGLGHIYNRLYQASREPLFKEAATAWFARALEMRRPGEGLAGFLSWSLLPGQQEEEIGWIPDGSLLCGTTGIALALQAACHPFTPTWDGMLMAAIPA</sequence>
<gene>
    <name evidence="1" type="ORF">F0U60_24640</name>
</gene>
<keyword evidence="2" id="KW-1185">Reference proteome</keyword>